<dbReference type="PhylomeDB" id="B4Q884"/>
<dbReference type="GO" id="GO:0050908">
    <property type="term" value="P:detection of light stimulus involved in visual perception"/>
    <property type="evidence" value="ECO:0007669"/>
    <property type="project" value="EnsemblMetazoa"/>
</dbReference>
<dbReference type="FunFam" id="3.10.50.40:FF:000013">
    <property type="entry name" value="Peptidylprolyl isomerase"/>
    <property type="match status" value="1"/>
</dbReference>
<dbReference type="GO" id="GO:0016027">
    <property type="term" value="C:inaD signaling complex"/>
    <property type="evidence" value="ECO:0007669"/>
    <property type="project" value="EnsemblMetazoa"/>
</dbReference>
<organism evidence="10 11">
    <name type="scientific">Drosophila simulans</name>
    <name type="common">Fruit fly</name>
    <dbReference type="NCBI Taxonomy" id="7240"/>
    <lineage>
        <taxon>Eukaryota</taxon>
        <taxon>Metazoa</taxon>
        <taxon>Ecdysozoa</taxon>
        <taxon>Arthropoda</taxon>
        <taxon>Hexapoda</taxon>
        <taxon>Insecta</taxon>
        <taxon>Pterygota</taxon>
        <taxon>Neoptera</taxon>
        <taxon>Endopterygota</taxon>
        <taxon>Diptera</taxon>
        <taxon>Brachycera</taxon>
        <taxon>Muscomorpha</taxon>
        <taxon>Ephydroidea</taxon>
        <taxon>Drosophilidae</taxon>
        <taxon>Drosophila</taxon>
        <taxon>Sophophora</taxon>
    </lineage>
</organism>
<proteinExistence type="predicted"/>
<dbReference type="InterPro" id="IPR050754">
    <property type="entry name" value="FKBP4/5/8-like"/>
</dbReference>
<evidence type="ECO:0000313" key="11">
    <source>
        <dbReference type="Proteomes" id="UP000000304"/>
    </source>
</evidence>
<protein>
    <recommendedName>
        <fullName evidence="2 7">peptidylprolyl isomerase</fullName>
        <ecNumber evidence="2 7">5.2.1.8</ecNumber>
    </recommendedName>
</protein>
<evidence type="ECO:0000313" key="10">
    <source>
        <dbReference type="EMBL" id="EDX04406.1"/>
    </source>
</evidence>
<dbReference type="Proteomes" id="UP000000304">
    <property type="component" value="Chromosome 2L"/>
</dbReference>
<dbReference type="EMBL" id="CM000361">
    <property type="protein sequence ID" value="EDX04406.1"/>
    <property type="molecule type" value="Genomic_DNA"/>
</dbReference>
<evidence type="ECO:0000259" key="9">
    <source>
        <dbReference type="PROSITE" id="PS50059"/>
    </source>
</evidence>
<evidence type="ECO:0000256" key="2">
    <source>
        <dbReference type="ARBA" id="ARBA00013194"/>
    </source>
</evidence>
<dbReference type="SUPFAM" id="SSF54534">
    <property type="entry name" value="FKBP-like"/>
    <property type="match status" value="2"/>
</dbReference>
<dbReference type="SMR" id="B4Q884"/>
<dbReference type="Pfam" id="PF00254">
    <property type="entry name" value="FKBP_C"/>
    <property type="match status" value="2"/>
</dbReference>
<dbReference type="PANTHER" id="PTHR46512">
    <property type="entry name" value="PEPTIDYLPROLYL ISOMERASE"/>
    <property type="match status" value="1"/>
</dbReference>
<evidence type="ECO:0000256" key="8">
    <source>
        <dbReference type="PROSITE-ProRule" id="PRU00339"/>
    </source>
</evidence>
<dbReference type="STRING" id="7240.B4Q884"/>
<keyword evidence="5 7" id="KW-0697">Rotamase</keyword>
<dbReference type="PANTHER" id="PTHR46512:SF9">
    <property type="entry name" value="PEPTIDYLPROLYL ISOMERASE"/>
    <property type="match status" value="1"/>
</dbReference>
<feature type="domain" description="PPIase FKBP-type" evidence="9">
    <location>
        <begin position="149"/>
        <end position="235"/>
    </location>
</feature>
<dbReference type="OMA" id="FGAEGNE"/>
<reference evidence="10 11" key="1">
    <citation type="journal article" date="2007" name="Nature">
        <title>Evolution of genes and genomes on the Drosophila phylogeny.</title>
        <authorList>
            <consortium name="Drosophila 12 Genomes Consortium"/>
            <person name="Clark A.G."/>
            <person name="Eisen M.B."/>
            <person name="Smith D.R."/>
            <person name="Bergman C.M."/>
            <person name="Oliver B."/>
            <person name="Markow T.A."/>
            <person name="Kaufman T.C."/>
            <person name="Kellis M."/>
            <person name="Gelbart W."/>
            <person name="Iyer V.N."/>
            <person name="Pollard D.A."/>
            <person name="Sackton T.B."/>
            <person name="Larracuente A.M."/>
            <person name="Singh N.D."/>
            <person name="Abad J.P."/>
            <person name="Abt D.N."/>
            <person name="Adryan B."/>
            <person name="Aguade M."/>
            <person name="Akashi H."/>
            <person name="Anderson W.W."/>
            <person name="Aquadro C.F."/>
            <person name="Ardell D.H."/>
            <person name="Arguello R."/>
            <person name="Artieri C.G."/>
            <person name="Barbash D.A."/>
            <person name="Barker D."/>
            <person name="Barsanti P."/>
            <person name="Batterham P."/>
            <person name="Batzoglou S."/>
            <person name="Begun D."/>
            <person name="Bhutkar A."/>
            <person name="Blanco E."/>
            <person name="Bosak S.A."/>
            <person name="Bradley R.K."/>
            <person name="Brand A.D."/>
            <person name="Brent M.R."/>
            <person name="Brooks A.N."/>
            <person name="Brown R.H."/>
            <person name="Butlin R.K."/>
            <person name="Caggese C."/>
            <person name="Calvi B.R."/>
            <person name="Bernardo de Carvalho A."/>
            <person name="Caspi A."/>
            <person name="Castrezana S."/>
            <person name="Celniker S.E."/>
            <person name="Chang J.L."/>
            <person name="Chapple C."/>
            <person name="Chatterji S."/>
            <person name="Chinwalla A."/>
            <person name="Civetta A."/>
            <person name="Clifton S.W."/>
            <person name="Comeron J.M."/>
            <person name="Costello J.C."/>
            <person name="Coyne J.A."/>
            <person name="Daub J."/>
            <person name="David R.G."/>
            <person name="Delcher A.L."/>
            <person name="Delehaunty K."/>
            <person name="Do C.B."/>
            <person name="Ebling H."/>
            <person name="Edwards K."/>
            <person name="Eickbush T."/>
            <person name="Evans J.D."/>
            <person name="Filipski A."/>
            <person name="Findeiss S."/>
            <person name="Freyhult E."/>
            <person name="Fulton L."/>
            <person name="Fulton R."/>
            <person name="Garcia A.C."/>
            <person name="Gardiner A."/>
            <person name="Garfield D.A."/>
            <person name="Garvin B.E."/>
            <person name="Gibson G."/>
            <person name="Gilbert D."/>
            <person name="Gnerre S."/>
            <person name="Godfrey J."/>
            <person name="Good R."/>
            <person name="Gotea V."/>
            <person name="Gravely B."/>
            <person name="Greenberg A.J."/>
            <person name="Griffiths-Jones S."/>
            <person name="Gross S."/>
            <person name="Guigo R."/>
            <person name="Gustafson E.A."/>
            <person name="Haerty W."/>
            <person name="Hahn M.W."/>
            <person name="Halligan D.L."/>
            <person name="Halpern A.L."/>
            <person name="Halter G.M."/>
            <person name="Han M.V."/>
            <person name="Heger A."/>
            <person name="Hillier L."/>
            <person name="Hinrichs A.S."/>
            <person name="Holmes I."/>
            <person name="Hoskins R.A."/>
            <person name="Hubisz M.J."/>
            <person name="Hultmark D."/>
            <person name="Huntley M.A."/>
            <person name="Jaffe D.B."/>
            <person name="Jagadeeshan S."/>
            <person name="Jeck W.R."/>
            <person name="Johnson J."/>
            <person name="Jones C.D."/>
            <person name="Jordan W.C."/>
            <person name="Karpen G.H."/>
            <person name="Kataoka E."/>
            <person name="Keightley P.D."/>
            <person name="Kheradpour P."/>
            <person name="Kirkness E.F."/>
            <person name="Koerich L.B."/>
            <person name="Kristiansen K."/>
            <person name="Kudrna D."/>
            <person name="Kulathinal R.J."/>
            <person name="Kumar S."/>
            <person name="Kwok R."/>
            <person name="Lander E."/>
            <person name="Langley C.H."/>
            <person name="Lapoint R."/>
            <person name="Lazzaro B.P."/>
            <person name="Lee S.J."/>
            <person name="Levesque L."/>
            <person name="Li R."/>
            <person name="Lin C.F."/>
            <person name="Lin M.F."/>
            <person name="Lindblad-Toh K."/>
            <person name="Llopart A."/>
            <person name="Long M."/>
            <person name="Low L."/>
            <person name="Lozovsky E."/>
            <person name="Lu J."/>
            <person name="Luo M."/>
            <person name="Machado C.A."/>
            <person name="Makalowski W."/>
            <person name="Marzo M."/>
            <person name="Matsuda M."/>
            <person name="Matzkin L."/>
            <person name="McAllister B."/>
            <person name="McBride C.S."/>
            <person name="McKernan B."/>
            <person name="McKernan K."/>
            <person name="Mendez-Lago M."/>
            <person name="Minx P."/>
            <person name="Mollenhauer M.U."/>
            <person name="Montooth K."/>
            <person name="Mount S.M."/>
            <person name="Mu X."/>
            <person name="Myers E."/>
            <person name="Negre B."/>
            <person name="Newfeld S."/>
            <person name="Nielsen R."/>
            <person name="Noor M.A."/>
            <person name="O'Grady P."/>
            <person name="Pachter L."/>
            <person name="Papaceit M."/>
            <person name="Parisi M.J."/>
            <person name="Parisi M."/>
            <person name="Parts L."/>
            <person name="Pedersen J.S."/>
            <person name="Pesole G."/>
            <person name="Phillippy A.M."/>
            <person name="Ponting C.P."/>
            <person name="Pop M."/>
            <person name="Porcelli D."/>
            <person name="Powell J.R."/>
            <person name="Prohaska S."/>
            <person name="Pruitt K."/>
            <person name="Puig M."/>
            <person name="Quesneville H."/>
            <person name="Ram K.R."/>
            <person name="Rand D."/>
            <person name="Rasmussen M.D."/>
            <person name="Reed L.K."/>
            <person name="Reenan R."/>
            <person name="Reily A."/>
            <person name="Remington K.A."/>
            <person name="Rieger T.T."/>
            <person name="Ritchie M.G."/>
            <person name="Robin C."/>
            <person name="Rogers Y.H."/>
            <person name="Rohde C."/>
            <person name="Rozas J."/>
            <person name="Rubenfield M.J."/>
            <person name="Ruiz A."/>
            <person name="Russo S."/>
            <person name="Salzberg S.L."/>
            <person name="Sanchez-Gracia A."/>
            <person name="Saranga D.J."/>
            <person name="Sato H."/>
            <person name="Schaeffer S.W."/>
            <person name="Schatz M.C."/>
            <person name="Schlenke T."/>
            <person name="Schwartz R."/>
            <person name="Segarra C."/>
            <person name="Singh R.S."/>
            <person name="Sirot L."/>
            <person name="Sirota M."/>
            <person name="Sisneros N.B."/>
            <person name="Smith C.D."/>
            <person name="Smith T.F."/>
            <person name="Spieth J."/>
            <person name="Stage D.E."/>
            <person name="Stark A."/>
            <person name="Stephan W."/>
            <person name="Strausberg R.L."/>
            <person name="Strempel S."/>
            <person name="Sturgill D."/>
            <person name="Sutton G."/>
            <person name="Sutton G.G."/>
            <person name="Tao W."/>
            <person name="Teichmann S."/>
            <person name="Tobari Y.N."/>
            <person name="Tomimura Y."/>
            <person name="Tsolas J.M."/>
            <person name="Valente V.L."/>
            <person name="Venter E."/>
            <person name="Venter J.C."/>
            <person name="Vicario S."/>
            <person name="Vieira F.G."/>
            <person name="Vilella A.J."/>
            <person name="Villasante A."/>
            <person name="Walenz B."/>
            <person name="Wang J."/>
            <person name="Wasserman M."/>
            <person name="Watts T."/>
            <person name="Wilson D."/>
            <person name="Wilson R.K."/>
            <person name="Wing R.A."/>
            <person name="Wolfner M.F."/>
            <person name="Wong A."/>
            <person name="Wong G.K."/>
            <person name="Wu C.I."/>
            <person name="Wu G."/>
            <person name="Yamamoto D."/>
            <person name="Yang H.P."/>
            <person name="Yang S.P."/>
            <person name="Yorke J.A."/>
            <person name="Yoshida K."/>
            <person name="Zdobnov E."/>
            <person name="Zhang P."/>
            <person name="Zhang Y."/>
            <person name="Zimin A.V."/>
            <person name="Baldwin J."/>
            <person name="Abdouelleil A."/>
            <person name="Abdulkadir J."/>
            <person name="Abebe A."/>
            <person name="Abera B."/>
            <person name="Abreu J."/>
            <person name="Acer S.C."/>
            <person name="Aftuck L."/>
            <person name="Alexander A."/>
            <person name="An P."/>
            <person name="Anderson E."/>
            <person name="Anderson S."/>
            <person name="Arachi H."/>
            <person name="Azer M."/>
            <person name="Bachantsang P."/>
            <person name="Barry A."/>
            <person name="Bayul T."/>
            <person name="Berlin A."/>
            <person name="Bessette D."/>
            <person name="Bloom T."/>
            <person name="Blye J."/>
            <person name="Boguslavskiy L."/>
            <person name="Bonnet C."/>
            <person name="Boukhgalter B."/>
            <person name="Bourzgui I."/>
            <person name="Brown A."/>
            <person name="Cahill P."/>
            <person name="Channer S."/>
            <person name="Cheshatsang Y."/>
            <person name="Chuda L."/>
            <person name="Citroen M."/>
            <person name="Collymore A."/>
            <person name="Cooke P."/>
            <person name="Costello M."/>
            <person name="D'Aco K."/>
            <person name="Daza R."/>
            <person name="De Haan G."/>
            <person name="DeGray S."/>
            <person name="DeMaso C."/>
            <person name="Dhargay N."/>
            <person name="Dooley K."/>
            <person name="Dooley E."/>
            <person name="Doricent M."/>
            <person name="Dorje P."/>
            <person name="Dorjee K."/>
            <person name="Dupes A."/>
            <person name="Elong R."/>
            <person name="Falk J."/>
            <person name="Farina A."/>
            <person name="Faro S."/>
            <person name="Ferguson D."/>
            <person name="Fisher S."/>
            <person name="Foley C.D."/>
            <person name="Franke A."/>
            <person name="Friedrich D."/>
            <person name="Gadbois L."/>
            <person name="Gearin G."/>
            <person name="Gearin C.R."/>
            <person name="Giannoukos G."/>
            <person name="Goode T."/>
            <person name="Graham J."/>
            <person name="Grandbois E."/>
            <person name="Grewal S."/>
            <person name="Gyaltsen K."/>
            <person name="Hafez N."/>
            <person name="Hagos B."/>
            <person name="Hall J."/>
            <person name="Henson C."/>
            <person name="Hollinger A."/>
            <person name="Honan T."/>
            <person name="Huard M.D."/>
            <person name="Hughes L."/>
            <person name="Hurhula B."/>
            <person name="Husby M.E."/>
            <person name="Kamat A."/>
            <person name="Kanga B."/>
            <person name="Kashin S."/>
            <person name="Khazanovich D."/>
            <person name="Kisner P."/>
            <person name="Lance K."/>
            <person name="Lara M."/>
            <person name="Lee W."/>
            <person name="Lennon N."/>
            <person name="Letendre F."/>
            <person name="LeVine R."/>
            <person name="Lipovsky A."/>
            <person name="Liu X."/>
            <person name="Liu J."/>
            <person name="Liu S."/>
            <person name="Lokyitsang T."/>
            <person name="Lokyitsang Y."/>
            <person name="Lubonja R."/>
            <person name="Lui A."/>
            <person name="MacDonald P."/>
            <person name="Magnisalis V."/>
            <person name="Maru K."/>
            <person name="Matthews C."/>
            <person name="McCusker W."/>
            <person name="McDonough S."/>
            <person name="Mehta T."/>
            <person name="Meldrim J."/>
            <person name="Meneus L."/>
            <person name="Mihai O."/>
            <person name="Mihalev A."/>
            <person name="Mihova T."/>
            <person name="Mittelman R."/>
            <person name="Mlenga V."/>
            <person name="Montmayeur A."/>
            <person name="Mulrain L."/>
            <person name="Navidi A."/>
            <person name="Naylor J."/>
            <person name="Negash T."/>
            <person name="Nguyen T."/>
            <person name="Nguyen N."/>
            <person name="Nicol R."/>
            <person name="Norbu C."/>
            <person name="Norbu N."/>
            <person name="Novod N."/>
            <person name="O'Neill B."/>
            <person name="Osman S."/>
            <person name="Markiewicz E."/>
            <person name="Oyono O.L."/>
            <person name="Patti C."/>
            <person name="Phunkhang P."/>
            <person name="Pierre F."/>
            <person name="Priest M."/>
            <person name="Raghuraman S."/>
            <person name="Rege F."/>
            <person name="Reyes R."/>
            <person name="Rise C."/>
            <person name="Rogov P."/>
            <person name="Ross K."/>
            <person name="Ryan E."/>
            <person name="Settipalli S."/>
            <person name="Shea T."/>
            <person name="Sherpa N."/>
            <person name="Shi L."/>
            <person name="Shih D."/>
            <person name="Sparrow T."/>
            <person name="Spaulding J."/>
            <person name="Stalker J."/>
            <person name="Stange-Thomann N."/>
            <person name="Stavropoulos S."/>
            <person name="Stone C."/>
            <person name="Strader C."/>
            <person name="Tesfaye S."/>
            <person name="Thomson T."/>
            <person name="Thoulutsang Y."/>
            <person name="Thoulutsang D."/>
            <person name="Topham K."/>
            <person name="Topping I."/>
            <person name="Tsamla T."/>
            <person name="Vassiliev H."/>
            <person name="Vo A."/>
            <person name="Wangchuk T."/>
            <person name="Wangdi T."/>
            <person name="Weiand M."/>
            <person name="Wilkinson J."/>
            <person name="Wilson A."/>
            <person name="Yadav S."/>
            <person name="Young G."/>
            <person name="Yu Q."/>
            <person name="Zembek L."/>
            <person name="Zhong D."/>
            <person name="Zimmer A."/>
            <person name="Zwirko Z."/>
            <person name="Jaffe D.B."/>
            <person name="Alvarez P."/>
            <person name="Brockman W."/>
            <person name="Butler J."/>
            <person name="Chin C."/>
            <person name="Gnerre S."/>
            <person name="Grabherr M."/>
            <person name="Kleber M."/>
            <person name="Mauceli E."/>
            <person name="MacCallum I."/>
        </authorList>
    </citation>
    <scope>NUCLEOTIDE SEQUENCE [LARGE SCALE GENOMIC DNA]</scope>
    <source>
        <strain evidence="11">white501</strain>
    </source>
</reference>
<feature type="repeat" description="TPR" evidence="8">
    <location>
        <begin position="252"/>
        <end position="285"/>
    </location>
</feature>
<dbReference type="InterPro" id="IPR001179">
    <property type="entry name" value="PPIase_FKBP_dom"/>
</dbReference>
<evidence type="ECO:0000256" key="5">
    <source>
        <dbReference type="ARBA" id="ARBA00023110"/>
    </source>
</evidence>
<evidence type="ECO:0000256" key="3">
    <source>
        <dbReference type="ARBA" id="ARBA00022737"/>
    </source>
</evidence>
<dbReference type="InterPro" id="IPR011990">
    <property type="entry name" value="TPR-like_helical_dom_sf"/>
</dbReference>
<dbReference type="InterPro" id="IPR046357">
    <property type="entry name" value="PPIase_dom_sf"/>
</dbReference>
<gene>
    <name evidence="10" type="primary">Dsim\GD23632</name>
    <name evidence="10" type="ORF">Dsim_GD23632</name>
</gene>
<evidence type="ECO:0000256" key="1">
    <source>
        <dbReference type="ARBA" id="ARBA00000971"/>
    </source>
</evidence>
<dbReference type="EC" id="5.2.1.8" evidence="2 7"/>
<dbReference type="OrthoDB" id="433738at2759"/>
<evidence type="ECO:0000256" key="6">
    <source>
        <dbReference type="ARBA" id="ARBA00023235"/>
    </source>
</evidence>
<dbReference type="FunFam" id="3.10.50.40:FF:000044">
    <property type="entry name" value="Peptidylprolyl isomerase"/>
    <property type="match status" value="1"/>
</dbReference>
<keyword evidence="4 8" id="KW-0802">TPR repeat</keyword>
<dbReference type="GO" id="GO:0051924">
    <property type="term" value="P:regulation of calcium ion transport"/>
    <property type="evidence" value="ECO:0007669"/>
    <property type="project" value="EnsemblMetazoa"/>
</dbReference>
<dbReference type="AlphaFoldDB" id="B4Q884"/>
<dbReference type="InterPro" id="IPR019734">
    <property type="entry name" value="TPR_rpt"/>
</dbReference>
<sequence length="402" mass="44665">MPEDNKIDLSGDGGVLKEILKEGTGTETPHSGCTVSLHYTGRLVDGTEFDSSLTRNDPFEFPLGKGNVIKAFDMGVATMKLGERCFLTCAPNYAYGAAGSPPAIPPDATLIFELEMLGWKGEDLSPNQDGSIDRTILEASDKKRTPSDGAFVKAHISGSFEGRVFEDRDVEFDYGEGKAIGIIDGVEIALEKMNVGETSRFKIQAKYAFGAEGNEEFKIPPNATVEYTVKLVDCGKGLEEWKVSDEERLAEAKVYKEKGTNYFKKENWALAIKMYTKCKNILPTTVHTNEEVKKIKVATHSNIDLCHQKSNDHFEAKQEVIQLEPGNKAAANQVIICKQKLKESKDKEKKLYANMFTKLAANDKETEPPRETDVLSKCGEWSEEDAKREAELTLERDNIIMI</sequence>
<comment type="catalytic activity">
    <reaction evidence="1 7">
        <text>[protein]-peptidylproline (omega=180) = [protein]-peptidylproline (omega=0)</text>
        <dbReference type="Rhea" id="RHEA:16237"/>
        <dbReference type="Rhea" id="RHEA-COMP:10747"/>
        <dbReference type="Rhea" id="RHEA-COMP:10748"/>
        <dbReference type="ChEBI" id="CHEBI:83833"/>
        <dbReference type="ChEBI" id="CHEBI:83834"/>
        <dbReference type="EC" id="5.2.1.8"/>
    </reaction>
</comment>
<keyword evidence="6 7" id="KW-0413">Isomerase</keyword>
<evidence type="ECO:0000256" key="4">
    <source>
        <dbReference type="ARBA" id="ARBA00022803"/>
    </source>
</evidence>
<evidence type="ECO:0000256" key="7">
    <source>
        <dbReference type="PROSITE-ProRule" id="PRU00277"/>
    </source>
</evidence>
<keyword evidence="3" id="KW-0677">Repeat</keyword>
<dbReference type="Gene3D" id="3.10.50.40">
    <property type="match status" value="2"/>
</dbReference>
<feature type="domain" description="PPIase FKBP-type" evidence="9">
    <location>
        <begin position="32"/>
        <end position="120"/>
    </location>
</feature>
<accession>B4Q884</accession>
<dbReference type="HOGENOM" id="CLU_013615_13_1_1"/>
<dbReference type="GO" id="GO:0003755">
    <property type="term" value="F:peptidyl-prolyl cis-trans isomerase activity"/>
    <property type="evidence" value="ECO:0007669"/>
    <property type="project" value="UniProtKB-KW"/>
</dbReference>
<dbReference type="Gene3D" id="1.25.40.10">
    <property type="entry name" value="Tetratricopeptide repeat domain"/>
    <property type="match status" value="2"/>
</dbReference>
<dbReference type="PROSITE" id="PS50005">
    <property type="entry name" value="TPR"/>
    <property type="match status" value="1"/>
</dbReference>
<dbReference type="SUPFAM" id="SSF48452">
    <property type="entry name" value="TPR-like"/>
    <property type="match status" value="1"/>
</dbReference>
<dbReference type="PROSITE" id="PS50059">
    <property type="entry name" value="FKBP_PPIASE"/>
    <property type="match status" value="2"/>
</dbReference>
<keyword evidence="11" id="KW-1185">Reference proteome</keyword>
<name>B4Q884_DROSI</name>